<comment type="catalytic activity">
    <reaction evidence="1">
        <text>ATP + protein L-histidine = ADP + protein N-phospho-L-histidine.</text>
        <dbReference type="EC" id="2.7.13.3"/>
    </reaction>
</comment>
<dbReference type="SUPFAM" id="SSF101898">
    <property type="entry name" value="NHL repeat"/>
    <property type="match status" value="1"/>
</dbReference>
<evidence type="ECO:0000256" key="4">
    <source>
        <dbReference type="ARBA" id="ARBA00023015"/>
    </source>
</evidence>
<evidence type="ECO:0000256" key="1">
    <source>
        <dbReference type="ARBA" id="ARBA00000085"/>
    </source>
</evidence>
<feature type="domain" description="HTH araC/xylS-type" evidence="10">
    <location>
        <begin position="1166"/>
        <end position="1265"/>
    </location>
</feature>
<dbReference type="InterPro" id="IPR036097">
    <property type="entry name" value="HisK_dim/P_sf"/>
</dbReference>
<dbReference type="Pfam" id="PF12833">
    <property type="entry name" value="HTH_18"/>
    <property type="match status" value="1"/>
</dbReference>
<keyword evidence="9" id="KW-0732">Signal</keyword>
<dbReference type="InterPro" id="IPR011110">
    <property type="entry name" value="Reg_prop"/>
</dbReference>
<dbReference type="InterPro" id="IPR003661">
    <property type="entry name" value="HisK_dim/P_dom"/>
</dbReference>
<feature type="chain" id="PRO_5041309119" description="histidine kinase" evidence="9">
    <location>
        <begin position="21"/>
        <end position="1268"/>
    </location>
</feature>
<dbReference type="InterPro" id="IPR013783">
    <property type="entry name" value="Ig-like_fold"/>
</dbReference>
<keyword evidence="8" id="KW-1133">Transmembrane helix</keyword>
<dbReference type="GO" id="GO:0000155">
    <property type="term" value="F:phosphorelay sensor kinase activity"/>
    <property type="evidence" value="ECO:0007669"/>
    <property type="project" value="InterPro"/>
</dbReference>
<dbReference type="EMBL" id="BPTR01000001">
    <property type="protein sequence ID" value="GJG27727.1"/>
    <property type="molecule type" value="Genomic_DNA"/>
</dbReference>
<dbReference type="Pfam" id="PF07494">
    <property type="entry name" value="Reg_prop"/>
    <property type="match status" value="1"/>
</dbReference>
<sequence>MKRRIGIILCFILTSILSVAQPYCNVKTYSVRDGLAANNISGIEQDINQLIWFGTRNGLCCFDGYRFTTFRDQPGVGEVLSTNRLLTIKPNSQGDIWCATYDKNLYLFNCETSKFVDVTAIIKRKFGVEFHLNHVYPLKNGHTWVTTGDAENLCFCIDDVNIKNGYGIEAYGKIGRKLKGNVRKVSEDSRGNAWLFTENGVELPHYGIPSRINFEYFLESKYKNISHSRNIYLASDRILAEYHHGAKDVRRLPLPAEVTRITSIIERDKNYLALGTNVGVVLFHKRTHQARVLSMQNPSQPSALITFLYLDSRGAIWAFTEGNGVTRIDRQLRKEWLMATASSVNVETTSVDPFVYEDRNHTVWVVPNQGTFSYYDEHKKKLVPYVLTTENGDVACEPSIDRKFFDYQGNMWFTSTHDLTLVNFNTHRFQIIPIASKREVRSVCALPSGLVYAGLNNGWVASVTPDGGTAQFVGSTGELGTNPYAFSEKIYAIYHDSKSRLWMGDRVHGIYLKCPGNAMQHLVHDDKDKYSLGDDHIYDIFEDSQHRIWVATYGGGLNLVQMMPNGKIRFLSSRNVFKNYPKEKFDRVRRITETRDGLLIASTTDGLLVFDGKVTSPAQMQFHTYTHIPGDSTSLETSDVLQTCVTRDGHIYVVTMSGSLQVITEGNLLQGNVRFKSLRNAYTLGGITLSVVEDGLGNLWLPRENSLECYHPKTGDYSTYGAGELGGRIEFSEAKPFYDSRTDRIVLGAMGGLVIFHPRNIQKSSFKPRIVFTSAQFNGESEPQPILYTKVLEIPSDKRNLTISFSALDYHDNYLIHYAYKMEGVDKSWNYVGSNHCASYNHLPAGHYKLLVKSTNADGMWMDNVTTLMIHAQPTFWETIWAKILYVFFGAGLLYLFFSVYSLRKRAQLDAEMDRMKTSFFTEIGHKLRTPLTLIGGPVTQVLDTENLSEIGRRQLDMVQRNSRQMLALVNRMLDHNHTDNYLVDDASAPVFSSALSVPISDAVEVSSQSKSKLLIVEDNNDLRSFLTEILRVNYEVISAENGKIGLQRAVDELPDFIITDVMMPVMDGLSMVHQIKQNKDICHIPVIVLSAKASLEDRLQGLQEGIDDYITKPFSATYLKRRIENIISQRHALQQSYLEQITPENSAEYKLESPQIVDADQQMMKTLMNFLEDNIGNPELRIDDLASAVNLGRTVFYEKIKSIVGMTPVDFVRHVRMQRAEELVARSKSSFSEIAYAVGFSDPKYFSKCFKKETGMSPSEYREKVKK</sequence>
<gene>
    <name evidence="12" type="ORF">PRRU23_14270</name>
</gene>
<evidence type="ECO:0000256" key="8">
    <source>
        <dbReference type="SAM" id="Phobius"/>
    </source>
</evidence>
<dbReference type="CDD" id="cd17574">
    <property type="entry name" value="REC_OmpR"/>
    <property type="match status" value="1"/>
</dbReference>
<accession>A0AA37MLB1</accession>
<evidence type="ECO:0000313" key="13">
    <source>
        <dbReference type="Proteomes" id="UP000887043"/>
    </source>
</evidence>
<evidence type="ECO:0000256" key="3">
    <source>
        <dbReference type="ARBA" id="ARBA00022553"/>
    </source>
</evidence>
<dbReference type="InterPro" id="IPR011123">
    <property type="entry name" value="Y_Y_Y"/>
</dbReference>
<dbReference type="SUPFAM" id="SSF46689">
    <property type="entry name" value="Homeodomain-like"/>
    <property type="match status" value="1"/>
</dbReference>
<dbReference type="InterPro" id="IPR001789">
    <property type="entry name" value="Sig_transdc_resp-reg_receiver"/>
</dbReference>
<dbReference type="InterPro" id="IPR011006">
    <property type="entry name" value="CheY-like_superfamily"/>
</dbReference>
<dbReference type="SMART" id="SM00388">
    <property type="entry name" value="HisKA"/>
    <property type="match status" value="1"/>
</dbReference>
<dbReference type="InterPro" id="IPR018062">
    <property type="entry name" value="HTH_AraC-typ_CS"/>
</dbReference>
<keyword evidence="3 7" id="KW-0597">Phosphoprotein</keyword>
<dbReference type="Gene3D" id="2.60.40.10">
    <property type="entry name" value="Immunoglobulins"/>
    <property type="match status" value="1"/>
</dbReference>
<dbReference type="AlphaFoldDB" id="A0AA37MLB1"/>
<dbReference type="InterPro" id="IPR009057">
    <property type="entry name" value="Homeodomain-like_sf"/>
</dbReference>
<evidence type="ECO:0000259" key="10">
    <source>
        <dbReference type="PROSITE" id="PS01124"/>
    </source>
</evidence>
<dbReference type="SMART" id="SM00342">
    <property type="entry name" value="HTH_ARAC"/>
    <property type="match status" value="1"/>
</dbReference>
<feature type="transmembrane region" description="Helical" evidence="8">
    <location>
        <begin position="880"/>
        <end position="903"/>
    </location>
</feature>
<keyword evidence="8" id="KW-0472">Membrane</keyword>
<dbReference type="PRINTS" id="PR00032">
    <property type="entry name" value="HTHARAC"/>
</dbReference>
<dbReference type="EC" id="2.7.13.3" evidence="2"/>
<name>A0AA37MLB1_SEGBR</name>
<dbReference type="PROSITE" id="PS50110">
    <property type="entry name" value="RESPONSE_REGULATORY"/>
    <property type="match status" value="1"/>
</dbReference>
<dbReference type="RefSeq" id="WP_006282668.1">
    <property type="nucleotide sequence ID" value="NZ_BPTR01000001.1"/>
</dbReference>
<dbReference type="Gene3D" id="1.10.10.60">
    <property type="entry name" value="Homeodomain-like"/>
    <property type="match status" value="1"/>
</dbReference>
<dbReference type="Gene3D" id="1.10.287.130">
    <property type="match status" value="1"/>
</dbReference>
<dbReference type="Gene3D" id="3.40.50.2300">
    <property type="match status" value="1"/>
</dbReference>
<feature type="modified residue" description="4-aspartylphosphate" evidence="7">
    <location>
        <position position="1061"/>
    </location>
</feature>
<evidence type="ECO:0000256" key="7">
    <source>
        <dbReference type="PROSITE-ProRule" id="PRU00169"/>
    </source>
</evidence>
<dbReference type="Pfam" id="PF00072">
    <property type="entry name" value="Response_reg"/>
    <property type="match status" value="1"/>
</dbReference>
<feature type="signal peptide" evidence="9">
    <location>
        <begin position="1"/>
        <end position="20"/>
    </location>
</feature>
<keyword evidence="4" id="KW-0805">Transcription regulation</keyword>
<dbReference type="SUPFAM" id="SSF63829">
    <property type="entry name" value="Calcium-dependent phosphotriesterase"/>
    <property type="match status" value="2"/>
</dbReference>
<dbReference type="Pfam" id="PF00512">
    <property type="entry name" value="HisKA"/>
    <property type="match status" value="1"/>
</dbReference>
<evidence type="ECO:0000256" key="9">
    <source>
        <dbReference type="SAM" id="SignalP"/>
    </source>
</evidence>
<organism evidence="12 13">
    <name type="scientific">Segatella bryantii</name>
    <name type="common">Prevotella bryantii</name>
    <dbReference type="NCBI Taxonomy" id="77095"/>
    <lineage>
        <taxon>Bacteria</taxon>
        <taxon>Pseudomonadati</taxon>
        <taxon>Bacteroidota</taxon>
        <taxon>Bacteroidia</taxon>
        <taxon>Bacteroidales</taxon>
        <taxon>Prevotellaceae</taxon>
        <taxon>Segatella</taxon>
    </lineage>
</organism>
<feature type="domain" description="Response regulatory" evidence="11">
    <location>
        <begin position="1013"/>
        <end position="1128"/>
    </location>
</feature>
<dbReference type="PANTHER" id="PTHR43547">
    <property type="entry name" value="TWO-COMPONENT HISTIDINE KINASE"/>
    <property type="match status" value="1"/>
</dbReference>
<reference evidence="12" key="1">
    <citation type="submission" date="2021-08" db="EMBL/GenBank/DDBJ databases">
        <title>Prevotella lacticifex sp. nov., isolated from rumen of cow.</title>
        <authorList>
            <person name="Shinkai T."/>
            <person name="Ikeyama N."/>
            <person name="Kumagai M."/>
            <person name="Ohmori H."/>
            <person name="Sakamoto M."/>
            <person name="Ohkuma M."/>
            <person name="Mitsumori M."/>
        </authorList>
    </citation>
    <scope>NUCLEOTIDE SEQUENCE</scope>
    <source>
        <strain evidence="12">DSM 11371</strain>
    </source>
</reference>
<dbReference type="InterPro" id="IPR018060">
    <property type="entry name" value="HTH_AraC"/>
</dbReference>
<dbReference type="SMART" id="SM00448">
    <property type="entry name" value="REC"/>
    <property type="match status" value="1"/>
</dbReference>
<dbReference type="GO" id="GO:0003700">
    <property type="term" value="F:DNA-binding transcription factor activity"/>
    <property type="evidence" value="ECO:0007669"/>
    <property type="project" value="InterPro"/>
</dbReference>
<dbReference type="PANTHER" id="PTHR43547:SF2">
    <property type="entry name" value="HYBRID SIGNAL TRANSDUCTION HISTIDINE KINASE C"/>
    <property type="match status" value="1"/>
</dbReference>
<protein>
    <recommendedName>
        <fullName evidence="2">histidine kinase</fullName>
        <ecNumber evidence="2">2.7.13.3</ecNumber>
    </recommendedName>
</protein>
<dbReference type="SUPFAM" id="SSF47384">
    <property type="entry name" value="Homodimeric domain of signal transducing histidine kinase"/>
    <property type="match status" value="1"/>
</dbReference>
<evidence type="ECO:0000256" key="5">
    <source>
        <dbReference type="ARBA" id="ARBA00023125"/>
    </source>
</evidence>
<dbReference type="Pfam" id="PF07495">
    <property type="entry name" value="Y_Y_Y"/>
    <property type="match status" value="1"/>
</dbReference>
<dbReference type="GO" id="GO:0043565">
    <property type="term" value="F:sequence-specific DNA binding"/>
    <property type="evidence" value="ECO:0007669"/>
    <property type="project" value="InterPro"/>
</dbReference>
<dbReference type="SUPFAM" id="SSF52172">
    <property type="entry name" value="CheY-like"/>
    <property type="match status" value="1"/>
</dbReference>
<keyword evidence="5" id="KW-0238">DNA-binding</keyword>
<keyword evidence="6" id="KW-0804">Transcription</keyword>
<evidence type="ECO:0000259" key="11">
    <source>
        <dbReference type="PROSITE" id="PS50110"/>
    </source>
</evidence>
<dbReference type="PROSITE" id="PS01124">
    <property type="entry name" value="HTH_ARAC_FAMILY_2"/>
    <property type="match status" value="1"/>
</dbReference>
<evidence type="ECO:0000256" key="6">
    <source>
        <dbReference type="ARBA" id="ARBA00023163"/>
    </source>
</evidence>
<keyword evidence="8" id="KW-0812">Transmembrane</keyword>
<evidence type="ECO:0000313" key="12">
    <source>
        <dbReference type="EMBL" id="GJG27727.1"/>
    </source>
</evidence>
<dbReference type="InterPro" id="IPR015943">
    <property type="entry name" value="WD40/YVTN_repeat-like_dom_sf"/>
</dbReference>
<dbReference type="CDD" id="cd00082">
    <property type="entry name" value="HisKA"/>
    <property type="match status" value="1"/>
</dbReference>
<evidence type="ECO:0000256" key="2">
    <source>
        <dbReference type="ARBA" id="ARBA00012438"/>
    </source>
</evidence>
<comment type="caution">
    <text evidence="12">The sequence shown here is derived from an EMBL/GenBank/DDBJ whole genome shotgun (WGS) entry which is preliminary data.</text>
</comment>
<dbReference type="Gene3D" id="2.130.10.10">
    <property type="entry name" value="YVTN repeat-like/Quinoprotein amine dehydrogenase"/>
    <property type="match status" value="3"/>
</dbReference>
<dbReference type="InterPro" id="IPR020449">
    <property type="entry name" value="Tscrpt_reg_AraC-type_HTH"/>
</dbReference>
<proteinExistence type="predicted"/>
<dbReference type="Proteomes" id="UP000887043">
    <property type="component" value="Unassembled WGS sequence"/>
</dbReference>
<dbReference type="PROSITE" id="PS00041">
    <property type="entry name" value="HTH_ARAC_FAMILY_1"/>
    <property type="match status" value="1"/>
</dbReference>